<keyword evidence="1" id="KW-1133">Transmembrane helix</keyword>
<reference evidence="2" key="1">
    <citation type="submission" date="2021-05" db="EMBL/GenBank/DDBJ databases">
        <authorList>
            <person name="Alioto T."/>
            <person name="Alioto T."/>
            <person name="Gomez Garrido J."/>
        </authorList>
    </citation>
    <scope>NUCLEOTIDE SEQUENCE</scope>
</reference>
<keyword evidence="1" id="KW-0812">Transmembrane</keyword>
<organism evidence="2">
    <name type="scientific">Cacopsylla melanoneura</name>
    <dbReference type="NCBI Taxonomy" id="428564"/>
    <lineage>
        <taxon>Eukaryota</taxon>
        <taxon>Metazoa</taxon>
        <taxon>Ecdysozoa</taxon>
        <taxon>Arthropoda</taxon>
        <taxon>Hexapoda</taxon>
        <taxon>Insecta</taxon>
        <taxon>Pterygota</taxon>
        <taxon>Neoptera</taxon>
        <taxon>Paraneoptera</taxon>
        <taxon>Hemiptera</taxon>
        <taxon>Sternorrhyncha</taxon>
        <taxon>Psylloidea</taxon>
        <taxon>Psyllidae</taxon>
        <taxon>Psyllinae</taxon>
        <taxon>Cacopsylla</taxon>
    </lineage>
</organism>
<sequence>MVISLILSLSFDTILVAIRLAVDFSFDAEPGLTLSTFVLSIVFLAISFTLSVDFCAMSFVLSTDFFPISFVISIELLVTSFTLSIDLLVILVLSINFLTIPLSLSFDFLVISLPLFHFLVLVPPSFFRRCLFVSKVGWGVTIFFRLDTMLDWIPALSVSFCVLKDNILAWT</sequence>
<feature type="transmembrane region" description="Helical" evidence="1">
    <location>
        <begin position="104"/>
        <end position="122"/>
    </location>
</feature>
<protein>
    <submittedName>
        <fullName evidence="2">Uncharacterized protein</fullName>
    </submittedName>
</protein>
<feature type="transmembrane region" description="Helical" evidence="1">
    <location>
        <begin position="37"/>
        <end position="62"/>
    </location>
</feature>
<name>A0A8D8Q7L4_9HEMI</name>
<dbReference type="AlphaFoldDB" id="A0A8D8Q7L4"/>
<dbReference type="EMBL" id="HBUF01062918">
    <property type="protein sequence ID" value="CAG6626576.1"/>
    <property type="molecule type" value="Transcribed_RNA"/>
</dbReference>
<evidence type="ECO:0000313" key="2">
    <source>
        <dbReference type="EMBL" id="CAG6626576.1"/>
    </source>
</evidence>
<evidence type="ECO:0000256" key="1">
    <source>
        <dbReference type="SAM" id="Phobius"/>
    </source>
</evidence>
<accession>A0A8D8Q7L4</accession>
<keyword evidence="1" id="KW-0472">Membrane</keyword>
<dbReference type="EMBL" id="HBUF01062920">
    <property type="protein sequence ID" value="CAG6626580.1"/>
    <property type="molecule type" value="Transcribed_RNA"/>
</dbReference>
<feature type="transmembrane region" description="Helical" evidence="1">
    <location>
        <begin position="74"/>
        <end position="98"/>
    </location>
</feature>
<proteinExistence type="predicted"/>
<dbReference type="EMBL" id="HBUF01062916">
    <property type="protein sequence ID" value="CAG6626572.1"/>
    <property type="molecule type" value="Transcribed_RNA"/>
</dbReference>